<dbReference type="AlphaFoldDB" id="A0A0W0FWJ2"/>
<protein>
    <submittedName>
        <fullName evidence="2">Uncharacterized protein</fullName>
    </submittedName>
</protein>
<sequence length="178" mass="19814">MFSEKVLTSGASTDTPSIPIKGHQSCSVTFSTSNDSLSVGNPNDTLENELSTFRYIEKSLTVNRNAEYRGQEDSLCTSEAAKLLLSAAEGSKDGKDSDYNDLAFISKGEAEDTGNEDNEEFQSKEEEDLLDDDEETPEIVDNDELPITYYKEQLQNICMFYLKVSSPQSPQFYLTEPT</sequence>
<dbReference type="EMBL" id="LATX01001552">
    <property type="protein sequence ID" value="KTB40733.1"/>
    <property type="molecule type" value="Genomic_DNA"/>
</dbReference>
<gene>
    <name evidence="2" type="ORF">WG66_6693</name>
</gene>
<evidence type="ECO:0000313" key="2">
    <source>
        <dbReference type="EMBL" id="KTB40733.1"/>
    </source>
</evidence>
<accession>A0A0W0FWJ2</accession>
<feature type="compositionally biased region" description="Acidic residues" evidence="1">
    <location>
        <begin position="111"/>
        <end position="144"/>
    </location>
</feature>
<comment type="caution">
    <text evidence="2">The sequence shown here is derived from an EMBL/GenBank/DDBJ whole genome shotgun (WGS) entry which is preliminary data.</text>
</comment>
<feature type="region of interest" description="Disordered" evidence="1">
    <location>
        <begin position="88"/>
        <end position="144"/>
    </location>
</feature>
<proteinExistence type="predicted"/>
<organism evidence="2 3">
    <name type="scientific">Moniliophthora roreri</name>
    <name type="common">Frosty pod rot fungus</name>
    <name type="synonym">Monilia roreri</name>
    <dbReference type="NCBI Taxonomy" id="221103"/>
    <lineage>
        <taxon>Eukaryota</taxon>
        <taxon>Fungi</taxon>
        <taxon>Dikarya</taxon>
        <taxon>Basidiomycota</taxon>
        <taxon>Agaricomycotina</taxon>
        <taxon>Agaricomycetes</taxon>
        <taxon>Agaricomycetidae</taxon>
        <taxon>Agaricales</taxon>
        <taxon>Marasmiineae</taxon>
        <taxon>Marasmiaceae</taxon>
        <taxon>Moniliophthora</taxon>
    </lineage>
</organism>
<feature type="region of interest" description="Disordered" evidence="1">
    <location>
        <begin position="1"/>
        <end position="23"/>
    </location>
</feature>
<evidence type="ECO:0000313" key="3">
    <source>
        <dbReference type="Proteomes" id="UP000054988"/>
    </source>
</evidence>
<reference evidence="2 3" key="1">
    <citation type="submission" date="2015-12" db="EMBL/GenBank/DDBJ databases">
        <title>Draft genome sequence of Moniliophthora roreri, the causal agent of frosty pod rot of cacao.</title>
        <authorList>
            <person name="Aime M.C."/>
            <person name="Diaz-Valderrama J.R."/>
            <person name="Kijpornyongpan T."/>
            <person name="Phillips-Mora W."/>
        </authorList>
    </citation>
    <scope>NUCLEOTIDE SEQUENCE [LARGE SCALE GENOMIC DNA]</scope>
    <source>
        <strain evidence="2 3">MCA 2952</strain>
    </source>
</reference>
<name>A0A0W0FWJ2_MONRR</name>
<dbReference type="Proteomes" id="UP000054988">
    <property type="component" value="Unassembled WGS sequence"/>
</dbReference>
<evidence type="ECO:0000256" key="1">
    <source>
        <dbReference type="SAM" id="MobiDB-lite"/>
    </source>
</evidence>